<accession>A0A1S2QIQ6</accession>
<gene>
    <name evidence="1" type="ORF">BIV23_13355</name>
</gene>
<dbReference type="AlphaFoldDB" id="A0A1S2QIQ6"/>
<sequence>MGLVREFSGKGRLLGSWASSSLMLLVLALMGLVAAGAVVLLPHAASIPPVVAGAATGATALPRRRQDETVQPYVKFMTLGIALVRERLVQRVHLDACSWSDRFLQGVETSAQLRVFVHDLRLYLLERHPLTAETKTICAIYADVQTAIDAALDVQTGIDEACRQAGREATGDELVARRQAFGTALAHCGHLLRFAYVHGRRSENEELRALRAKAVSNDAFHSPAVPSQRRWFDRWLTR</sequence>
<dbReference type="EMBL" id="MLYO01000023">
    <property type="protein sequence ID" value="OIK05245.1"/>
    <property type="molecule type" value="Genomic_DNA"/>
</dbReference>
<dbReference type="Proteomes" id="UP000179642">
    <property type="component" value="Unassembled WGS sequence"/>
</dbReference>
<evidence type="ECO:0000313" key="1">
    <source>
        <dbReference type="EMBL" id="OIK05245.1"/>
    </source>
</evidence>
<evidence type="ECO:0000313" key="2">
    <source>
        <dbReference type="Proteomes" id="UP000179642"/>
    </source>
</evidence>
<protein>
    <submittedName>
        <fullName evidence="1">Uncharacterized protein</fullName>
    </submittedName>
</protein>
<comment type="caution">
    <text evidence="1">The sequence shown here is derived from an EMBL/GenBank/DDBJ whole genome shotgun (WGS) entry which is preliminary data.</text>
</comment>
<reference evidence="1 2" key="1">
    <citation type="submission" date="2016-10" db="EMBL/GenBank/DDBJ databases">
        <title>Genome sequence of Streptomyces sp. MUSC 1.</title>
        <authorList>
            <person name="Lee L.-H."/>
            <person name="Ser H.-L."/>
            <person name="Law J.W.-F."/>
        </authorList>
    </citation>
    <scope>NUCLEOTIDE SEQUENCE [LARGE SCALE GENOMIC DNA]</scope>
    <source>
        <strain evidence="1 2">MUSC 1</strain>
    </source>
</reference>
<proteinExistence type="predicted"/>
<organism evidence="1 2">
    <name type="scientific">Streptomyces monashensis</name>
    <dbReference type="NCBI Taxonomy" id="1678012"/>
    <lineage>
        <taxon>Bacteria</taxon>
        <taxon>Bacillati</taxon>
        <taxon>Actinomycetota</taxon>
        <taxon>Actinomycetes</taxon>
        <taxon>Kitasatosporales</taxon>
        <taxon>Streptomycetaceae</taxon>
        <taxon>Streptomyces</taxon>
    </lineage>
</organism>
<keyword evidence="2" id="KW-1185">Reference proteome</keyword>
<name>A0A1S2QIQ6_9ACTN</name>